<dbReference type="Gene3D" id="3.40.140.10">
    <property type="entry name" value="Cytidine Deaminase, domain 2"/>
    <property type="match status" value="1"/>
</dbReference>
<evidence type="ECO:0000256" key="7">
    <source>
        <dbReference type="ARBA" id="ARBA00022553"/>
    </source>
</evidence>
<keyword evidence="6" id="KW-0963">Cytoplasm</keyword>
<name>G1TLT9_RABIT</name>
<dbReference type="Bgee" id="ENSOCUG00000023532">
    <property type="expression patterns" value="Expressed in zone of skin"/>
</dbReference>
<reference evidence="21" key="3">
    <citation type="submission" date="2025-09" db="UniProtKB">
        <authorList>
            <consortium name="Ensembl"/>
        </authorList>
    </citation>
    <scope>IDENTIFICATION</scope>
    <source>
        <strain evidence="21">Thorbecke</strain>
    </source>
</reference>
<dbReference type="EC" id="3.5.4.38" evidence="16"/>
<feature type="compositionally biased region" description="Basic residues" evidence="19">
    <location>
        <begin position="203"/>
        <end position="224"/>
    </location>
</feature>
<keyword evidence="13" id="KW-0391">Immunity</keyword>
<evidence type="ECO:0000256" key="8">
    <source>
        <dbReference type="ARBA" id="ARBA00022588"/>
    </source>
</evidence>
<keyword evidence="8" id="KW-0399">Innate immunity</keyword>
<evidence type="ECO:0000256" key="16">
    <source>
        <dbReference type="ARBA" id="ARBA00029489"/>
    </source>
</evidence>
<dbReference type="GO" id="GO:0045087">
    <property type="term" value="P:innate immune response"/>
    <property type="evidence" value="ECO:0007669"/>
    <property type="project" value="UniProtKB-KW"/>
</dbReference>
<keyword evidence="9" id="KW-0479">Metal-binding</keyword>
<evidence type="ECO:0000256" key="11">
    <source>
        <dbReference type="ARBA" id="ARBA00022801"/>
    </source>
</evidence>
<evidence type="ECO:0000256" key="17">
    <source>
        <dbReference type="ARBA" id="ARBA00032972"/>
    </source>
</evidence>
<evidence type="ECO:0000256" key="12">
    <source>
        <dbReference type="ARBA" id="ARBA00022833"/>
    </source>
</evidence>
<dbReference type="Ensembl" id="ENSOCUT00000030283.3">
    <property type="protein sequence ID" value="ENSOCUP00000017941.3"/>
    <property type="gene ID" value="ENSOCUG00000023532.3"/>
</dbReference>
<dbReference type="Pfam" id="PF18782">
    <property type="entry name" value="NAD2"/>
    <property type="match status" value="1"/>
</dbReference>
<evidence type="ECO:0000256" key="1">
    <source>
        <dbReference type="ARBA" id="ARBA00001947"/>
    </source>
</evidence>
<comment type="cofactor">
    <cofactor evidence="1">
        <name>Zn(2+)</name>
        <dbReference type="ChEBI" id="CHEBI:29105"/>
    </cofactor>
</comment>
<dbReference type="InParanoid" id="G1TLT9"/>
<feature type="compositionally biased region" description="Low complexity" evidence="19">
    <location>
        <begin position="175"/>
        <end position="191"/>
    </location>
</feature>
<keyword evidence="12" id="KW-0862">Zinc</keyword>
<dbReference type="OrthoDB" id="5956704at2759"/>
<comment type="subcellular location">
    <subcellularLocation>
        <location evidence="3">Cytoplasm</location>
        <location evidence="3">P-body</location>
    </subcellularLocation>
    <subcellularLocation>
        <location evidence="2">Nucleus</location>
    </subcellularLocation>
</comment>
<dbReference type="PROSITE" id="PS51747">
    <property type="entry name" value="CYT_DCMP_DEAMINASES_2"/>
    <property type="match status" value="1"/>
</dbReference>
<keyword evidence="22" id="KW-1185">Reference proteome</keyword>
<evidence type="ECO:0000256" key="2">
    <source>
        <dbReference type="ARBA" id="ARBA00004123"/>
    </source>
</evidence>
<evidence type="ECO:0000256" key="3">
    <source>
        <dbReference type="ARBA" id="ARBA00004201"/>
    </source>
</evidence>
<dbReference type="GO" id="GO:0045869">
    <property type="term" value="P:negative regulation of single stranded viral RNA replication via double stranded DNA intermediate"/>
    <property type="evidence" value="ECO:0007669"/>
    <property type="project" value="TreeGrafter"/>
</dbReference>
<dbReference type="STRING" id="9986.ENSOCUP00000017941"/>
<feature type="region of interest" description="Disordered" evidence="19">
    <location>
        <begin position="172"/>
        <end position="250"/>
    </location>
</feature>
<dbReference type="InterPro" id="IPR002125">
    <property type="entry name" value="CMP_dCMP_dom"/>
</dbReference>
<reference evidence="21 22" key="1">
    <citation type="journal article" date="2011" name="Nature">
        <title>A high-resolution map of human evolutionary constraint using 29 mammals.</title>
        <authorList>
            <person name="Lindblad-Toh K."/>
            <person name="Garber M."/>
            <person name="Zuk O."/>
            <person name="Lin M.F."/>
            <person name="Parker B.J."/>
            <person name="Washietl S."/>
            <person name="Kheradpour P."/>
            <person name="Ernst J."/>
            <person name="Jordan G."/>
            <person name="Mauceli E."/>
            <person name="Ward L.D."/>
            <person name="Lowe C.B."/>
            <person name="Holloway A.K."/>
            <person name="Clamp M."/>
            <person name="Gnerre S."/>
            <person name="Alfoldi J."/>
            <person name="Beal K."/>
            <person name="Chang J."/>
            <person name="Clawson H."/>
            <person name="Cuff J."/>
            <person name="Di Palma F."/>
            <person name="Fitzgerald S."/>
            <person name="Flicek P."/>
            <person name="Guttman M."/>
            <person name="Hubisz M.J."/>
            <person name="Jaffe D.B."/>
            <person name="Jungreis I."/>
            <person name="Kent W.J."/>
            <person name="Kostka D."/>
            <person name="Lara M."/>
            <person name="Martins A.L."/>
            <person name="Massingham T."/>
            <person name="Moltke I."/>
            <person name="Raney B.J."/>
            <person name="Rasmussen M.D."/>
            <person name="Robinson J."/>
            <person name="Stark A."/>
            <person name="Vilella A.J."/>
            <person name="Wen J."/>
            <person name="Xie X."/>
            <person name="Zody M.C."/>
            <person name="Baldwin J."/>
            <person name="Bloom T."/>
            <person name="Chin C.W."/>
            <person name="Heiman D."/>
            <person name="Nicol R."/>
            <person name="Nusbaum C."/>
            <person name="Young S."/>
            <person name="Wilkinson J."/>
            <person name="Worley K.C."/>
            <person name="Kovar C.L."/>
            <person name="Muzny D.M."/>
            <person name="Gibbs R.A."/>
            <person name="Cree A."/>
            <person name="Dihn H.H."/>
            <person name="Fowler G."/>
            <person name="Jhangiani S."/>
            <person name="Joshi V."/>
            <person name="Lee S."/>
            <person name="Lewis L.R."/>
            <person name="Nazareth L.V."/>
            <person name="Okwuonu G."/>
            <person name="Santibanez J."/>
            <person name="Warren W.C."/>
            <person name="Mardis E.R."/>
            <person name="Weinstock G.M."/>
            <person name="Wilson R.K."/>
            <person name="Delehaunty K."/>
            <person name="Dooling D."/>
            <person name="Fronik C."/>
            <person name="Fulton L."/>
            <person name="Fulton B."/>
            <person name="Graves T."/>
            <person name="Minx P."/>
            <person name="Sodergren E."/>
            <person name="Birney E."/>
            <person name="Margulies E.H."/>
            <person name="Herrero J."/>
            <person name="Green E.D."/>
            <person name="Haussler D."/>
            <person name="Siepel A."/>
            <person name="Goldman N."/>
            <person name="Pollard K.S."/>
            <person name="Pedersen J.S."/>
            <person name="Lander E.S."/>
            <person name="Kellis M."/>
        </authorList>
    </citation>
    <scope>NUCLEOTIDE SEQUENCE [LARGE SCALE GENOMIC DNA]</scope>
    <source>
        <strain evidence="21 22">Thorbecke inbred</strain>
    </source>
</reference>
<evidence type="ECO:0000256" key="6">
    <source>
        <dbReference type="ARBA" id="ARBA00022490"/>
    </source>
</evidence>
<accession>G1TLT9</accession>
<evidence type="ECO:0000256" key="4">
    <source>
        <dbReference type="ARBA" id="ARBA00006576"/>
    </source>
</evidence>
<dbReference type="InterPro" id="IPR050610">
    <property type="entry name" value="APOBEC_Cyt_Deaminase"/>
</dbReference>
<dbReference type="eggNOG" id="KOG4075">
    <property type="taxonomic scope" value="Eukaryota"/>
</dbReference>
<evidence type="ECO:0000256" key="9">
    <source>
        <dbReference type="ARBA" id="ARBA00022723"/>
    </source>
</evidence>
<dbReference type="GO" id="GO:0000932">
    <property type="term" value="C:P-body"/>
    <property type="evidence" value="ECO:0007669"/>
    <property type="project" value="UniProtKB-SubCell"/>
</dbReference>
<keyword evidence="14" id="KW-0051">Antiviral defense</keyword>
<comment type="similarity">
    <text evidence="4">Belongs to the cytidine and deoxycytidylate deaminase family.</text>
</comment>
<protein>
    <recommendedName>
        <fullName evidence="5">DNA dC-&gt;dU-editing enzyme APOBEC-3G</fullName>
        <ecNumber evidence="16">3.5.4.38</ecNumber>
    </recommendedName>
    <alternativeName>
        <fullName evidence="17">Deoxycytidine deaminase</fullName>
    </alternativeName>
</protein>
<dbReference type="Proteomes" id="UP000001811">
    <property type="component" value="Chromosome 4"/>
</dbReference>
<dbReference type="GO" id="GO:0003723">
    <property type="term" value="F:RNA binding"/>
    <property type="evidence" value="ECO:0007669"/>
    <property type="project" value="TreeGrafter"/>
</dbReference>
<evidence type="ECO:0000313" key="21">
    <source>
        <dbReference type="Ensembl" id="ENSOCUP00000017941.3"/>
    </source>
</evidence>
<dbReference type="GeneTree" id="ENSGT00940000161999"/>
<dbReference type="SMR" id="G1TLT9"/>
<dbReference type="GO" id="GO:0004126">
    <property type="term" value="F:cytidine deaminase activity"/>
    <property type="evidence" value="ECO:0007669"/>
    <property type="project" value="TreeGrafter"/>
</dbReference>
<reference evidence="21" key="2">
    <citation type="submission" date="2025-08" db="UniProtKB">
        <authorList>
            <consortium name="Ensembl"/>
        </authorList>
    </citation>
    <scope>IDENTIFICATION</scope>
    <source>
        <strain evidence="21">Thorbecke</strain>
    </source>
</reference>
<keyword evidence="11" id="KW-0378">Hydrolase</keyword>
<dbReference type="PANTHER" id="PTHR13857:SF20">
    <property type="entry name" value="DNA DC-DU-EDITING ENZYME APOBEC-3G"/>
    <property type="match status" value="1"/>
</dbReference>
<dbReference type="PaxDb" id="9986-ENSOCUP00000017941"/>
<dbReference type="GO" id="GO:0070383">
    <property type="term" value="P:DNA cytosine deamination"/>
    <property type="evidence" value="ECO:0007669"/>
    <property type="project" value="TreeGrafter"/>
</dbReference>
<dbReference type="InterPro" id="IPR016193">
    <property type="entry name" value="Cytidine_deaminase-like"/>
</dbReference>
<dbReference type="AlphaFoldDB" id="G1TLT9"/>
<evidence type="ECO:0000256" key="18">
    <source>
        <dbReference type="ARBA" id="ARBA00049114"/>
    </source>
</evidence>
<dbReference type="GO" id="GO:0005634">
    <property type="term" value="C:nucleus"/>
    <property type="evidence" value="ECO:0007669"/>
    <property type="project" value="UniProtKB-SubCell"/>
</dbReference>
<feature type="domain" description="CMP/dCMP-type deaminase" evidence="20">
    <location>
        <begin position="30"/>
        <end position="138"/>
    </location>
</feature>
<dbReference type="HOGENOM" id="CLU_1102508_0_0_1"/>
<dbReference type="PROSITE" id="PS00903">
    <property type="entry name" value="CYT_DCMP_DEAMINASES_1"/>
    <property type="match status" value="1"/>
</dbReference>
<proteinExistence type="inferred from homology"/>
<dbReference type="InterPro" id="IPR016192">
    <property type="entry name" value="APOBEC/CMP_deaminase_Zn-bd"/>
</dbReference>
<dbReference type="GO" id="GO:0016554">
    <property type="term" value="P:cytidine to uridine editing"/>
    <property type="evidence" value="ECO:0007669"/>
    <property type="project" value="TreeGrafter"/>
</dbReference>
<dbReference type="GO" id="GO:0051607">
    <property type="term" value="P:defense response to virus"/>
    <property type="evidence" value="ECO:0007669"/>
    <property type="project" value="UniProtKB-KW"/>
</dbReference>
<comment type="catalytic activity">
    <reaction evidence="18">
        <text>a 2'-deoxycytidine in single-stranded DNA + H2O + H(+) = a 2'-deoxyuridine in single-stranded DNA + NH4(+)</text>
        <dbReference type="Rhea" id="RHEA:50948"/>
        <dbReference type="Rhea" id="RHEA-COMP:12846"/>
        <dbReference type="Rhea" id="RHEA-COMP:12847"/>
        <dbReference type="ChEBI" id="CHEBI:15377"/>
        <dbReference type="ChEBI" id="CHEBI:15378"/>
        <dbReference type="ChEBI" id="CHEBI:28938"/>
        <dbReference type="ChEBI" id="CHEBI:85452"/>
        <dbReference type="ChEBI" id="CHEBI:133902"/>
        <dbReference type="EC" id="3.5.4.38"/>
    </reaction>
</comment>
<sequence>MEDNAAPEPRPLLDQGTFMDHFANEDGGRGLNETYLCYEVQLLDGSSQHQGFLRNKPSYPDPSLRRHAELCFLDLVPAWRLDPAQHYRVTWFISWSPCFLCAQAVAEFLRRNAHVSLRIFAARIYTWRTDYKAGLQDLQRAGAQIAIMTPAEIQFCWNTFVDNQSNPFHSHLGLGHAKPAPAEGAAEHPPGSLNRAGALPGASRKKFCIRERRPRTPRTPRTPRRQPSPAVRRRPRRDWSDALRVGMRRF</sequence>
<keyword evidence="10" id="KW-0677">Repeat</keyword>
<evidence type="ECO:0000256" key="10">
    <source>
        <dbReference type="ARBA" id="ARBA00022737"/>
    </source>
</evidence>
<evidence type="ECO:0000313" key="22">
    <source>
        <dbReference type="Proteomes" id="UP000001811"/>
    </source>
</evidence>
<dbReference type="PANTHER" id="PTHR13857">
    <property type="entry name" value="MRNA EDITING ENZYME"/>
    <property type="match status" value="1"/>
</dbReference>
<keyword evidence="15" id="KW-0539">Nucleus</keyword>
<evidence type="ECO:0000256" key="14">
    <source>
        <dbReference type="ARBA" id="ARBA00023118"/>
    </source>
</evidence>
<evidence type="ECO:0000259" key="20">
    <source>
        <dbReference type="PROSITE" id="PS51747"/>
    </source>
</evidence>
<dbReference type="GO" id="GO:0008270">
    <property type="term" value="F:zinc ion binding"/>
    <property type="evidence" value="ECO:0007669"/>
    <property type="project" value="InterPro"/>
</dbReference>
<dbReference type="SUPFAM" id="SSF53927">
    <property type="entry name" value="Cytidine deaminase-like"/>
    <property type="match status" value="1"/>
</dbReference>
<evidence type="ECO:0000256" key="15">
    <source>
        <dbReference type="ARBA" id="ARBA00023242"/>
    </source>
</evidence>
<evidence type="ECO:0000256" key="13">
    <source>
        <dbReference type="ARBA" id="ARBA00022859"/>
    </source>
</evidence>
<dbReference type="EMBL" id="AAGW02071763">
    <property type="status" value="NOT_ANNOTATED_CDS"/>
    <property type="molecule type" value="Genomic_DNA"/>
</dbReference>
<organism evidence="21 22">
    <name type="scientific">Oryctolagus cuniculus</name>
    <name type="common">Rabbit</name>
    <dbReference type="NCBI Taxonomy" id="9986"/>
    <lineage>
        <taxon>Eukaryota</taxon>
        <taxon>Metazoa</taxon>
        <taxon>Chordata</taxon>
        <taxon>Craniata</taxon>
        <taxon>Vertebrata</taxon>
        <taxon>Euteleostomi</taxon>
        <taxon>Mammalia</taxon>
        <taxon>Eutheria</taxon>
        <taxon>Euarchontoglires</taxon>
        <taxon>Glires</taxon>
        <taxon>Lagomorpha</taxon>
        <taxon>Leporidae</taxon>
        <taxon>Oryctolagus</taxon>
    </lineage>
</organism>
<dbReference type="KEGG" id="ocu:103348387"/>
<evidence type="ECO:0000256" key="19">
    <source>
        <dbReference type="SAM" id="MobiDB-lite"/>
    </source>
</evidence>
<dbReference type="CDD" id="cd01283">
    <property type="entry name" value="cytidine_deaminase"/>
    <property type="match status" value="1"/>
</dbReference>
<keyword evidence="7" id="KW-0597">Phosphoprotein</keyword>
<evidence type="ECO:0000256" key="5">
    <source>
        <dbReference type="ARBA" id="ARBA00020239"/>
    </source>
</evidence>